<dbReference type="Pfam" id="PF03459">
    <property type="entry name" value="TOBE"/>
    <property type="match status" value="1"/>
</dbReference>
<feature type="domain" description="ABC transporter" evidence="6">
    <location>
        <begin position="8"/>
        <end position="240"/>
    </location>
</feature>
<dbReference type="PANTHER" id="PTHR42781:SF4">
    <property type="entry name" value="SPERMIDINE_PUTRESCINE IMPORT ATP-BINDING PROTEIN POTA"/>
    <property type="match status" value="1"/>
</dbReference>
<dbReference type="InterPro" id="IPR003593">
    <property type="entry name" value="AAA+_ATPase"/>
</dbReference>
<dbReference type="SMART" id="SM00382">
    <property type="entry name" value="AAA"/>
    <property type="match status" value="1"/>
</dbReference>
<evidence type="ECO:0000256" key="5">
    <source>
        <dbReference type="PROSITE-ProRule" id="PRU01213"/>
    </source>
</evidence>
<dbReference type="InterPro" id="IPR008995">
    <property type="entry name" value="Mo/tungstate-bd_C_term_dom"/>
</dbReference>
<evidence type="ECO:0000259" key="7">
    <source>
        <dbReference type="PROSITE" id="PS51866"/>
    </source>
</evidence>
<name>A0AAW4LDC0_9BACT</name>
<keyword evidence="1" id="KW-0813">Transport</keyword>
<dbReference type="PANTHER" id="PTHR42781">
    <property type="entry name" value="SPERMIDINE/PUTRESCINE IMPORT ATP-BINDING PROTEIN POTA"/>
    <property type="match status" value="1"/>
</dbReference>
<dbReference type="Gene3D" id="3.40.50.300">
    <property type="entry name" value="P-loop containing nucleotide triphosphate hydrolases"/>
    <property type="match status" value="1"/>
</dbReference>
<organism evidence="8 9">
    <name type="scientific">Geoanaerobacter pelophilus</name>
    <dbReference type="NCBI Taxonomy" id="60036"/>
    <lineage>
        <taxon>Bacteria</taxon>
        <taxon>Pseudomonadati</taxon>
        <taxon>Thermodesulfobacteriota</taxon>
        <taxon>Desulfuromonadia</taxon>
        <taxon>Geobacterales</taxon>
        <taxon>Geobacteraceae</taxon>
        <taxon>Geoanaerobacter</taxon>
    </lineage>
</organism>
<evidence type="ECO:0000259" key="6">
    <source>
        <dbReference type="PROSITE" id="PS50893"/>
    </source>
</evidence>
<dbReference type="InterPro" id="IPR027417">
    <property type="entry name" value="P-loop_NTPase"/>
</dbReference>
<evidence type="ECO:0000256" key="1">
    <source>
        <dbReference type="ARBA" id="ARBA00022448"/>
    </source>
</evidence>
<evidence type="ECO:0000256" key="2">
    <source>
        <dbReference type="ARBA" id="ARBA00022505"/>
    </source>
</evidence>
<reference evidence="8 9" key="1">
    <citation type="submission" date="2021-05" db="EMBL/GenBank/DDBJ databases">
        <title>The draft genome of Geobacter pelophilus DSM 12255.</title>
        <authorList>
            <person name="Xu Z."/>
            <person name="Masuda Y."/>
            <person name="Itoh H."/>
            <person name="Senoo K."/>
        </authorList>
    </citation>
    <scope>NUCLEOTIDE SEQUENCE [LARGE SCALE GENOMIC DNA]</scope>
    <source>
        <strain evidence="8 9">DSM 12255</strain>
    </source>
</reference>
<evidence type="ECO:0000256" key="4">
    <source>
        <dbReference type="ARBA" id="ARBA00022840"/>
    </source>
</evidence>
<dbReference type="RefSeq" id="WP_214171934.1">
    <property type="nucleotide sequence ID" value="NZ_JAHCVJ010000005.1"/>
</dbReference>
<dbReference type="InterPro" id="IPR003439">
    <property type="entry name" value="ABC_transporter-like_ATP-bd"/>
</dbReference>
<keyword evidence="9" id="KW-1185">Reference proteome</keyword>
<protein>
    <submittedName>
        <fullName evidence="8">ABC transporter ATP-binding protein</fullName>
    </submittedName>
</protein>
<feature type="domain" description="Mop" evidence="7">
    <location>
        <begin position="298"/>
        <end position="362"/>
    </location>
</feature>
<evidence type="ECO:0000313" key="9">
    <source>
        <dbReference type="Proteomes" id="UP000811899"/>
    </source>
</evidence>
<dbReference type="InterPro" id="IPR050093">
    <property type="entry name" value="ABC_SmlMolc_Importer"/>
</dbReference>
<dbReference type="GO" id="GO:0016887">
    <property type="term" value="F:ATP hydrolysis activity"/>
    <property type="evidence" value="ECO:0007669"/>
    <property type="project" value="InterPro"/>
</dbReference>
<dbReference type="AlphaFoldDB" id="A0AAW4LDC0"/>
<dbReference type="Gene3D" id="2.40.50.100">
    <property type="match status" value="1"/>
</dbReference>
<accession>A0AAW4LDC0</accession>
<evidence type="ECO:0000256" key="3">
    <source>
        <dbReference type="ARBA" id="ARBA00022741"/>
    </source>
</evidence>
<gene>
    <name evidence="8" type="ORF">KI809_12685</name>
</gene>
<dbReference type="GO" id="GO:0015689">
    <property type="term" value="P:molybdate ion transport"/>
    <property type="evidence" value="ECO:0007669"/>
    <property type="project" value="InterPro"/>
</dbReference>
<dbReference type="PROSITE" id="PS50893">
    <property type="entry name" value="ABC_TRANSPORTER_2"/>
    <property type="match status" value="1"/>
</dbReference>
<keyword evidence="4 8" id="KW-0067">ATP-binding</keyword>
<dbReference type="SUPFAM" id="SSF52540">
    <property type="entry name" value="P-loop containing nucleoside triphosphate hydrolases"/>
    <property type="match status" value="1"/>
</dbReference>
<comment type="caution">
    <text evidence="8">The sequence shown here is derived from an EMBL/GenBank/DDBJ whole genome shotgun (WGS) entry which is preliminary data.</text>
</comment>
<keyword evidence="3" id="KW-0547">Nucleotide-binding</keyword>
<dbReference type="EMBL" id="JAHCVJ010000005">
    <property type="protein sequence ID" value="MBT0665156.1"/>
    <property type="molecule type" value="Genomic_DNA"/>
</dbReference>
<dbReference type="InterPro" id="IPR005116">
    <property type="entry name" value="Transp-assoc_OB_typ1"/>
</dbReference>
<dbReference type="PROSITE" id="PS51866">
    <property type="entry name" value="MOP"/>
    <property type="match status" value="1"/>
</dbReference>
<dbReference type="SUPFAM" id="SSF50331">
    <property type="entry name" value="MOP-like"/>
    <property type="match status" value="1"/>
</dbReference>
<dbReference type="Pfam" id="PF00005">
    <property type="entry name" value="ABC_tran"/>
    <property type="match status" value="1"/>
</dbReference>
<evidence type="ECO:0000313" key="8">
    <source>
        <dbReference type="EMBL" id="MBT0665156.1"/>
    </source>
</evidence>
<dbReference type="InterPro" id="IPR004606">
    <property type="entry name" value="Mop_domain"/>
</dbReference>
<sequence length="371" mass="40267">MNEVGVFLEVNDLELHRGGARVLSIPSFSLQEREVLSLIGPNGAGKSTLLLTLARLLPATSGSFRCRGEEIVSNSAIFAYRRRLGMVFQEPLLFDGTVFSNVASGLKIRGMAEKEIRERVMATLELFGMTQLAERSARKLSGGEAQRTSLARAFAIRPEVIFLDEPFIALDPPTRQTLMDDLERILRETGTAAVLATHDQLEALRLSSRMVVMNCGEMVQSGSPEEVISRPGNEFVASFVGMENVLTGTVIDSRDGLVRLAVGGRQIEIAGSAEPGDSAVFCIRPEHVTIDTLDPSGDTSARNVFPASISRVIPNGIFHKIHLDCGFRLVAYLTGQSIANLNLAEGKKVFASFKATAVHLIRTRQLDEAAG</sequence>
<proteinExistence type="predicted"/>
<keyword evidence="2 5" id="KW-0500">Molybdenum</keyword>
<dbReference type="GO" id="GO:0005524">
    <property type="term" value="F:ATP binding"/>
    <property type="evidence" value="ECO:0007669"/>
    <property type="project" value="UniProtKB-KW"/>
</dbReference>
<dbReference type="Proteomes" id="UP000811899">
    <property type="component" value="Unassembled WGS sequence"/>
</dbReference>